<evidence type="ECO:0000256" key="5">
    <source>
        <dbReference type="NCBIfam" id="TIGR02625"/>
    </source>
</evidence>
<evidence type="ECO:0000256" key="4">
    <source>
        <dbReference type="ARBA" id="ARBA00023308"/>
    </source>
</evidence>
<dbReference type="Gene3D" id="3.30.70.100">
    <property type="match status" value="1"/>
</dbReference>
<dbReference type="InterPro" id="IPR013448">
    <property type="entry name" value="L-rhamnose_mutarotase"/>
</dbReference>
<dbReference type="PANTHER" id="PTHR34389:SF2">
    <property type="entry name" value="L-RHAMNOSE MUTAROTASE"/>
    <property type="match status" value="1"/>
</dbReference>
<evidence type="ECO:0000256" key="1">
    <source>
        <dbReference type="ARBA" id="ARBA00022490"/>
    </source>
</evidence>
<dbReference type="EMBL" id="SRSF01000013">
    <property type="protein sequence ID" value="THH34996.1"/>
    <property type="molecule type" value="Genomic_DNA"/>
</dbReference>
<dbReference type="HAMAP" id="MF_01663">
    <property type="entry name" value="L_rham_rotase"/>
    <property type="match status" value="1"/>
</dbReference>
<dbReference type="RefSeq" id="WP_136460567.1">
    <property type="nucleotide sequence ID" value="NZ_SRSF01000013.1"/>
</dbReference>
<dbReference type="Pfam" id="PF05336">
    <property type="entry name" value="rhaM"/>
    <property type="match status" value="1"/>
</dbReference>
<name>A0A4S4N761_9BACT</name>
<dbReference type="NCBIfam" id="TIGR02625">
    <property type="entry name" value="YiiL_rotase"/>
    <property type="match status" value="1"/>
</dbReference>
<evidence type="ECO:0000256" key="2">
    <source>
        <dbReference type="ARBA" id="ARBA00023235"/>
    </source>
</evidence>
<evidence type="ECO:0000256" key="3">
    <source>
        <dbReference type="ARBA" id="ARBA00023277"/>
    </source>
</evidence>
<protein>
    <recommendedName>
        <fullName evidence="5">L-rhamnose mutarotase</fullName>
        <ecNumber evidence="5">5.1.3.32</ecNumber>
    </recommendedName>
</protein>
<dbReference type="InterPro" id="IPR008000">
    <property type="entry name" value="Rham/fucose_mutarotase"/>
</dbReference>
<dbReference type="SUPFAM" id="SSF54909">
    <property type="entry name" value="Dimeric alpha+beta barrel"/>
    <property type="match status" value="1"/>
</dbReference>
<dbReference type="EC" id="5.1.3.32" evidence="5"/>
<keyword evidence="3" id="KW-0119">Carbohydrate metabolism</keyword>
<dbReference type="GO" id="GO:0019301">
    <property type="term" value="P:rhamnose catabolic process"/>
    <property type="evidence" value="ECO:0007669"/>
    <property type="project" value="UniProtKB-UniRule"/>
</dbReference>
<dbReference type="InterPro" id="IPR011008">
    <property type="entry name" value="Dimeric_a/b-barrel"/>
</dbReference>
<dbReference type="GO" id="GO:0062192">
    <property type="term" value="F:L-rhamnose mutarotase activity"/>
    <property type="evidence" value="ECO:0007669"/>
    <property type="project" value="UniProtKB-UniRule"/>
</dbReference>
<gene>
    <name evidence="6" type="primary">rhaM</name>
    <name evidence="6" type="ORF">E4021_16910</name>
</gene>
<evidence type="ECO:0000313" key="6">
    <source>
        <dbReference type="EMBL" id="THH34996.1"/>
    </source>
</evidence>
<keyword evidence="1" id="KW-0963">Cytoplasm</keyword>
<dbReference type="GO" id="GO:0005737">
    <property type="term" value="C:cytoplasm"/>
    <property type="evidence" value="ECO:0007669"/>
    <property type="project" value="InterPro"/>
</dbReference>
<keyword evidence="2 6" id="KW-0413">Isomerase</keyword>
<reference evidence="6 7" key="1">
    <citation type="submission" date="2019-04" db="EMBL/GenBank/DDBJ databases">
        <title>Lewinella litorea sp. nov., isolated from a marine sand.</title>
        <authorList>
            <person name="Yoon J.-H."/>
        </authorList>
    </citation>
    <scope>NUCLEOTIDE SEQUENCE [LARGE SCALE GENOMIC DNA]</scope>
    <source>
        <strain evidence="6 7">HSMS-39</strain>
    </source>
</reference>
<sequence length="104" mass="12412">MIRKAFRMQLDPRHTEEYIRRHQPIWPELAATLSAHGAHTYSIFLDEETHLLFAYVVIESEERWAAVAKTEICRKWWHHMRDLMLTHPDGSPVATDLREVFYLP</sequence>
<keyword evidence="4" id="KW-0684">Rhamnose metabolism</keyword>
<proteinExistence type="inferred from homology"/>
<dbReference type="Proteomes" id="UP000308528">
    <property type="component" value="Unassembled WGS sequence"/>
</dbReference>
<dbReference type="OrthoDB" id="9799608at2"/>
<organism evidence="6 7">
    <name type="scientific">Neolewinella litorea</name>
    <dbReference type="NCBI Taxonomy" id="2562452"/>
    <lineage>
        <taxon>Bacteria</taxon>
        <taxon>Pseudomonadati</taxon>
        <taxon>Bacteroidota</taxon>
        <taxon>Saprospiria</taxon>
        <taxon>Saprospirales</taxon>
        <taxon>Lewinellaceae</taxon>
        <taxon>Neolewinella</taxon>
    </lineage>
</organism>
<comment type="caution">
    <text evidence="6">The sequence shown here is derived from an EMBL/GenBank/DDBJ whole genome shotgun (WGS) entry which is preliminary data.</text>
</comment>
<keyword evidence="7" id="KW-1185">Reference proteome</keyword>
<accession>A0A4S4N761</accession>
<dbReference type="AlphaFoldDB" id="A0A4S4N761"/>
<dbReference type="PANTHER" id="PTHR34389">
    <property type="entry name" value="L-RHAMNOSE MUTAROTASE"/>
    <property type="match status" value="1"/>
</dbReference>
<evidence type="ECO:0000313" key="7">
    <source>
        <dbReference type="Proteomes" id="UP000308528"/>
    </source>
</evidence>